<evidence type="ECO:0000256" key="2">
    <source>
        <dbReference type="ARBA" id="ARBA00022475"/>
    </source>
</evidence>
<gene>
    <name evidence="8" type="ORF">UFOPK1440_00475</name>
    <name evidence="9" type="ORF">UFOPK1946_00405</name>
</gene>
<evidence type="ECO:0000259" key="7">
    <source>
        <dbReference type="Pfam" id="PF00892"/>
    </source>
</evidence>
<organism evidence="9">
    <name type="scientific">freshwater metagenome</name>
    <dbReference type="NCBI Taxonomy" id="449393"/>
    <lineage>
        <taxon>unclassified sequences</taxon>
        <taxon>metagenomes</taxon>
        <taxon>ecological metagenomes</taxon>
    </lineage>
</organism>
<proteinExistence type="predicted"/>
<comment type="subcellular location">
    <subcellularLocation>
        <location evidence="1">Cell membrane</location>
        <topology evidence="1">Multi-pass membrane protein</topology>
    </subcellularLocation>
</comment>
<dbReference type="InterPro" id="IPR051258">
    <property type="entry name" value="Diverse_Substrate_Transporter"/>
</dbReference>
<keyword evidence="2" id="KW-1003">Cell membrane</keyword>
<dbReference type="InterPro" id="IPR037185">
    <property type="entry name" value="EmrE-like"/>
</dbReference>
<dbReference type="GO" id="GO:0005886">
    <property type="term" value="C:plasma membrane"/>
    <property type="evidence" value="ECO:0007669"/>
    <property type="project" value="UniProtKB-SubCell"/>
</dbReference>
<dbReference type="SUPFAM" id="SSF103481">
    <property type="entry name" value="Multidrug resistance efflux transporter EmrE"/>
    <property type="match status" value="2"/>
</dbReference>
<keyword evidence="5 6" id="KW-0472">Membrane</keyword>
<evidence type="ECO:0000256" key="1">
    <source>
        <dbReference type="ARBA" id="ARBA00004651"/>
    </source>
</evidence>
<feature type="transmembrane region" description="Helical" evidence="6">
    <location>
        <begin position="180"/>
        <end position="200"/>
    </location>
</feature>
<dbReference type="EMBL" id="CAEZVG010000012">
    <property type="protein sequence ID" value="CAB4620168.1"/>
    <property type="molecule type" value="Genomic_DNA"/>
</dbReference>
<evidence type="ECO:0000256" key="6">
    <source>
        <dbReference type="SAM" id="Phobius"/>
    </source>
</evidence>
<dbReference type="InterPro" id="IPR000620">
    <property type="entry name" value="EamA_dom"/>
</dbReference>
<dbReference type="EMBL" id="CAEZSP010000016">
    <property type="protein sequence ID" value="CAB4541187.1"/>
    <property type="molecule type" value="Genomic_DNA"/>
</dbReference>
<evidence type="ECO:0000313" key="8">
    <source>
        <dbReference type="EMBL" id="CAB4541187.1"/>
    </source>
</evidence>
<feature type="transmembrane region" description="Helical" evidence="6">
    <location>
        <begin position="147"/>
        <end position="168"/>
    </location>
</feature>
<feature type="transmembrane region" description="Helical" evidence="6">
    <location>
        <begin position="264"/>
        <end position="282"/>
    </location>
</feature>
<sequence length="298" mass="31968">MATHETKMKIAPWALLAVSASWGLAFVIMKDPIEKQNVNSFLATRFVLAVLVMIAIRPRVLSQITREMLIKGFFAGLFLGGGYIFQTFGLKLVGAAITGFVTGLYVVATPLIAWIVLRHRITIYTWLCVALATVGLALLSLNGWEVGAGELLVLVSAIAFAAHIVALGQWSNGLDAYAMTVVQLATCALLTGAISIGQGYKAPVNLSGWAVVIYTAIFSTAVAFVIQTWSQAHISPTKVAVILTMEVVFAALFALIFTDETLNLQKTLGGVLILISMLAIVMKEDPGVNNAEIDRQAK</sequence>
<feature type="transmembrane region" description="Helical" evidence="6">
    <location>
        <begin position="206"/>
        <end position="227"/>
    </location>
</feature>
<protein>
    <submittedName>
        <fullName evidence="9">Unannotated protein</fullName>
    </submittedName>
</protein>
<feature type="transmembrane region" description="Helical" evidence="6">
    <location>
        <begin position="39"/>
        <end position="56"/>
    </location>
</feature>
<evidence type="ECO:0000256" key="5">
    <source>
        <dbReference type="ARBA" id="ARBA00023136"/>
    </source>
</evidence>
<dbReference type="PANTHER" id="PTHR42920:SF5">
    <property type="entry name" value="EAMA DOMAIN-CONTAINING PROTEIN"/>
    <property type="match status" value="1"/>
</dbReference>
<feature type="transmembrane region" description="Helical" evidence="6">
    <location>
        <begin position="92"/>
        <end position="116"/>
    </location>
</feature>
<feature type="domain" description="EamA" evidence="7">
    <location>
        <begin position="149"/>
        <end position="281"/>
    </location>
</feature>
<feature type="transmembrane region" description="Helical" evidence="6">
    <location>
        <begin position="123"/>
        <end position="141"/>
    </location>
</feature>
<dbReference type="AlphaFoldDB" id="A0A6J6IF61"/>
<reference evidence="9" key="1">
    <citation type="submission" date="2020-05" db="EMBL/GenBank/DDBJ databases">
        <authorList>
            <person name="Chiriac C."/>
            <person name="Salcher M."/>
            <person name="Ghai R."/>
            <person name="Kavagutti S V."/>
        </authorList>
    </citation>
    <scope>NUCLEOTIDE SEQUENCE</scope>
</reference>
<evidence type="ECO:0000313" key="9">
    <source>
        <dbReference type="EMBL" id="CAB4620168.1"/>
    </source>
</evidence>
<keyword evidence="4 6" id="KW-1133">Transmembrane helix</keyword>
<name>A0A6J6IF61_9ZZZZ</name>
<keyword evidence="3 6" id="KW-0812">Transmembrane</keyword>
<dbReference type="Pfam" id="PF00892">
    <property type="entry name" value="EamA"/>
    <property type="match status" value="2"/>
</dbReference>
<evidence type="ECO:0000256" key="3">
    <source>
        <dbReference type="ARBA" id="ARBA00022692"/>
    </source>
</evidence>
<feature type="domain" description="EamA" evidence="7">
    <location>
        <begin position="13"/>
        <end position="140"/>
    </location>
</feature>
<dbReference type="PANTHER" id="PTHR42920">
    <property type="entry name" value="OS03G0707200 PROTEIN-RELATED"/>
    <property type="match status" value="1"/>
</dbReference>
<evidence type="ECO:0000256" key="4">
    <source>
        <dbReference type="ARBA" id="ARBA00022989"/>
    </source>
</evidence>
<feature type="transmembrane region" description="Helical" evidence="6">
    <location>
        <begin position="239"/>
        <end position="258"/>
    </location>
</feature>
<accession>A0A6J6IF61</accession>
<feature type="transmembrane region" description="Helical" evidence="6">
    <location>
        <begin position="68"/>
        <end position="86"/>
    </location>
</feature>